<dbReference type="EC" id="2.7.7.72" evidence="11"/>
<dbReference type="Gene3D" id="3.30.460.10">
    <property type="entry name" value="Beta Polymerase, domain 2"/>
    <property type="match status" value="1"/>
</dbReference>
<keyword evidence="6" id="KW-0547">Nucleotide-binding</keyword>
<evidence type="ECO:0000256" key="5">
    <source>
        <dbReference type="ARBA" id="ARBA00022723"/>
    </source>
</evidence>
<comment type="cofactor">
    <cofactor evidence="1">
        <name>Mg(2+)</name>
        <dbReference type="ChEBI" id="CHEBI:18420"/>
    </cofactor>
</comment>
<dbReference type="InterPro" id="IPR043519">
    <property type="entry name" value="NT_sf"/>
</dbReference>
<dbReference type="Gene3D" id="1.10.3090.10">
    <property type="entry name" value="cca-adding enzyme, domain 2"/>
    <property type="match status" value="1"/>
</dbReference>
<evidence type="ECO:0000313" key="11">
    <source>
        <dbReference type="EMBL" id="ALI55741.1"/>
    </source>
</evidence>
<evidence type="ECO:0000259" key="9">
    <source>
        <dbReference type="Pfam" id="PF01743"/>
    </source>
</evidence>
<feature type="domain" description="tRNA nucleotidyltransferase/poly(A) polymerase RNA and SrmB- binding" evidence="10">
    <location>
        <begin position="183"/>
        <end position="240"/>
    </location>
</feature>
<dbReference type="PATRIC" id="fig|1397108.4.peg.1831"/>
<gene>
    <name evidence="11" type="ORF">IMCC12053_1794</name>
</gene>
<dbReference type="AlphaFoldDB" id="A0A0N7HIN8"/>
<evidence type="ECO:0000259" key="10">
    <source>
        <dbReference type="Pfam" id="PF12627"/>
    </source>
</evidence>
<keyword evidence="7" id="KW-0460">Magnesium</keyword>
<keyword evidence="2 8" id="KW-0808">Transferase</keyword>
<dbReference type="InterPro" id="IPR050264">
    <property type="entry name" value="Bact_CCA-adding_enz_type3_sf"/>
</dbReference>
<keyword evidence="8" id="KW-0694">RNA-binding</keyword>
<dbReference type="KEGG" id="cmar:IMCC12053_1794"/>
<dbReference type="GO" id="GO:0004810">
    <property type="term" value="F:CCA tRNA nucleotidyltransferase activity"/>
    <property type="evidence" value="ECO:0007669"/>
    <property type="project" value="UniProtKB-EC"/>
</dbReference>
<dbReference type="STRING" id="1397108.IMCC12053_1794"/>
<dbReference type="Proteomes" id="UP000064920">
    <property type="component" value="Chromosome"/>
</dbReference>
<dbReference type="CDD" id="cd05398">
    <property type="entry name" value="NT_ClassII-CCAase"/>
    <property type="match status" value="1"/>
</dbReference>
<evidence type="ECO:0000256" key="4">
    <source>
        <dbReference type="ARBA" id="ARBA00022695"/>
    </source>
</evidence>
<evidence type="ECO:0000256" key="3">
    <source>
        <dbReference type="ARBA" id="ARBA00022694"/>
    </source>
</evidence>
<comment type="similarity">
    <text evidence="8">Belongs to the tRNA nucleotidyltransferase/poly(A) polymerase family.</text>
</comment>
<dbReference type="GO" id="GO:0008033">
    <property type="term" value="P:tRNA processing"/>
    <property type="evidence" value="ECO:0007669"/>
    <property type="project" value="UniProtKB-KW"/>
</dbReference>
<dbReference type="GO" id="GO:0000166">
    <property type="term" value="F:nucleotide binding"/>
    <property type="evidence" value="ECO:0007669"/>
    <property type="project" value="UniProtKB-KW"/>
</dbReference>
<protein>
    <submittedName>
        <fullName evidence="11">tRNA nucleotidyltransferase</fullName>
        <ecNumber evidence="11">2.7.7.72</ecNumber>
    </submittedName>
</protein>
<organism evidence="11 12">
    <name type="scientific">Celeribacter marinus</name>
    <dbReference type="NCBI Taxonomy" id="1397108"/>
    <lineage>
        <taxon>Bacteria</taxon>
        <taxon>Pseudomonadati</taxon>
        <taxon>Pseudomonadota</taxon>
        <taxon>Alphaproteobacteria</taxon>
        <taxon>Rhodobacterales</taxon>
        <taxon>Roseobacteraceae</taxon>
        <taxon>Celeribacter</taxon>
    </lineage>
</organism>
<dbReference type="OrthoDB" id="9805698at2"/>
<evidence type="ECO:0000256" key="8">
    <source>
        <dbReference type="RuleBase" id="RU003953"/>
    </source>
</evidence>
<keyword evidence="12" id="KW-1185">Reference proteome</keyword>
<evidence type="ECO:0000256" key="2">
    <source>
        <dbReference type="ARBA" id="ARBA00022679"/>
    </source>
</evidence>
<dbReference type="RefSeq" id="WP_062218180.1">
    <property type="nucleotide sequence ID" value="NZ_CP012023.1"/>
</dbReference>
<proteinExistence type="inferred from homology"/>
<dbReference type="InterPro" id="IPR032828">
    <property type="entry name" value="PolyA_RNA-bd"/>
</dbReference>
<dbReference type="PROSITE" id="PS51257">
    <property type="entry name" value="PROKAR_LIPOPROTEIN"/>
    <property type="match status" value="1"/>
</dbReference>
<dbReference type="InterPro" id="IPR002646">
    <property type="entry name" value="PolA_pol_head_dom"/>
</dbReference>
<evidence type="ECO:0000313" key="12">
    <source>
        <dbReference type="Proteomes" id="UP000064920"/>
    </source>
</evidence>
<dbReference type="Pfam" id="PF12627">
    <property type="entry name" value="PolyA_pol_RNAbd"/>
    <property type="match status" value="1"/>
</dbReference>
<dbReference type="EMBL" id="CP012023">
    <property type="protein sequence ID" value="ALI55741.1"/>
    <property type="molecule type" value="Genomic_DNA"/>
</dbReference>
<dbReference type="GO" id="GO:0046872">
    <property type="term" value="F:metal ion binding"/>
    <property type="evidence" value="ECO:0007669"/>
    <property type="project" value="UniProtKB-KW"/>
</dbReference>
<reference evidence="11 12" key="1">
    <citation type="submission" date="2015-05" db="EMBL/GenBank/DDBJ databases">
        <authorList>
            <person name="Wang D.B."/>
            <person name="Wang M."/>
        </authorList>
    </citation>
    <scope>NUCLEOTIDE SEQUENCE [LARGE SCALE GENOMIC DNA]</scope>
    <source>
        <strain evidence="11 12">IMCC 12053</strain>
    </source>
</reference>
<evidence type="ECO:0000256" key="7">
    <source>
        <dbReference type="ARBA" id="ARBA00022842"/>
    </source>
</evidence>
<keyword evidence="5" id="KW-0479">Metal-binding</keyword>
<accession>A0A0N7HIN8</accession>
<keyword evidence="3" id="KW-0819">tRNA processing</keyword>
<evidence type="ECO:0000256" key="1">
    <source>
        <dbReference type="ARBA" id="ARBA00001946"/>
    </source>
</evidence>
<keyword evidence="4 11" id="KW-0548">Nucleotidyltransferase</keyword>
<feature type="domain" description="Poly A polymerase head" evidence="9">
    <location>
        <begin position="28"/>
        <end position="150"/>
    </location>
</feature>
<evidence type="ECO:0000256" key="6">
    <source>
        <dbReference type="ARBA" id="ARBA00022741"/>
    </source>
</evidence>
<dbReference type="PANTHER" id="PTHR46173">
    <property type="entry name" value="CCA TRNA NUCLEOTIDYLTRANSFERASE 1, MITOCHONDRIAL"/>
    <property type="match status" value="1"/>
</dbReference>
<dbReference type="Pfam" id="PF01743">
    <property type="entry name" value="PolyA_pol"/>
    <property type="match status" value="1"/>
</dbReference>
<dbReference type="PANTHER" id="PTHR46173:SF1">
    <property type="entry name" value="CCA TRNA NUCLEOTIDYLTRANSFERASE 1, MITOCHONDRIAL"/>
    <property type="match status" value="1"/>
</dbReference>
<dbReference type="SUPFAM" id="SSF81301">
    <property type="entry name" value="Nucleotidyltransferase"/>
    <property type="match status" value="1"/>
</dbReference>
<dbReference type="SUPFAM" id="SSF81891">
    <property type="entry name" value="Poly A polymerase C-terminal region-like"/>
    <property type="match status" value="1"/>
</dbReference>
<name>A0A0N7HIN8_9RHOB</name>
<dbReference type="GO" id="GO:0000049">
    <property type="term" value="F:tRNA binding"/>
    <property type="evidence" value="ECO:0007669"/>
    <property type="project" value="TreeGrafter"/>
</dbReference>
<sequence length="385" mass="42500">MSKLTATWLDSVKTQFVLSSLADAGFAAYLVGGCVRNALLHVPVSDLDIATSARPEQVMSVFEAVGVKVVPTGIDHGTVTLVLESQTYEVTTFRRDISTDGRHATVLFSNTIHDDAFRRDFTMNALYCDRLGVIHDPVGGMPDLEKRHVRFIKDPQTRIQEDYLRILRFFRFYAWYGNHEDGLDEEGLAACAANLDGLDLISRERIGSEFFKLLSAPRPETALGAMEQSGVLARLLPGAACKIFFALSALDAPLDPLMRLAALGGDDVSERLRLSKKQATQLARLRAAMGSSESLESLAYRHGDLCAISVAYLRSAMFETPLPADWMVQISRGRDAIFPIRASDLPSSLEGANIGRALKDMERHWIDTHFDLSKSDLLSNYLGKS</sequence>